<dbReference type="GO" id="GO:0003677">
    <property type="term" value="F:DNA binding"/>
    <property type="evidence" value="ECO:0007669"/>
    <property type="project" value="InterPro"/>
</dbReference>
<name>A0A0Q9XTZ1_9BACI</name>
<dbReference type="PANTHER" id="PTHR36180:SF2">
    <property type="entry name" value="BRO FAMILY PROTEIN"/>
    <property type="match status" value="1"/>
</dbReference>
<protein>
    <submittedName>
        <fullName evidence="2">Prophage antirepressor</fullName>
    </submittedName>
</protein>
<evidence type="ECO:0000313" key="2">
    <source>
        <dbReference type="EMBL" id="KRG11693.1"/>
    </source>
</evidence>
<organism evidence="2 3">
    <name type="scientific">Lederbergia galactosidilytica</name>
    <dbReference type="NCBI Taxonomy" id="217031"/>
    <lineage>
        <taxon>Bacteria</taxon>
        <taxon>Bacillati</taxon>
        <taxon>Bacillota</taxon>
        <taxon>Bacilli</taxon>
        <taxon>Bacillales</taxon>
        <taxon>Bacillaceae</taxon>
        <taxon>Lederbergia</taxon>
    </lineage>
</organism>
<dbReference type="Proteomes" id="UP000053881">
    <property type="component" value="Unassembled WGS sequence"/>
</dbReference>
<feature type="domain" description="Bro-N" evidence="1">
    <location>
        <begin position="1"/>
        <end position="119"/>
    </location>
</feature>
<dbReference type="SMART" id="SM01040">
    <property type="entry name" value="Bro-N"/>
    <property type="match status" value="1"/>
</dbReference>
<dbReference type="PROSITE" id="PS51750">
    <property type="entry name" value="BRO_N"/>
    <property type="match status" value="1"/>
</dbReference>
<dbReference type="AlphaFoldDB" id="A0A0Q9XTZ1"/>
<dbReference type="EMBL" id="LGPB01000117">
    <property type="protein sequence ID" value="KRG11693.1"/>
    <property type="molecule type" value="Genomic_DNA"/>
</dbReference>
<dbReference type="Pfam" id="PF03374">
    <property type="entry name" value="ANT"/>
    <property type="match status" value="1"/>
</dbReference>
<dbReference type="InterPro" id="IPR003497">
    <property type="entry name" value="BRO_N_domain"/>
</dbReference>
<dbReference type="PATRIC" id="fig|217031.4.peg.5496"/>
<proteinExistence type="predicted"/>
<reference evidence="2 3" key="1">
    <citation type="submission" date="2015-06" db="EMBL/GenBank/DDBJ databases">
        <title>Genome sequencing project of Bacillus galactosidilyticus PL133.</title>
        <authorList>
            <person name="Gaiero J."/>
            <person name="Nicol R."/>
            <person name="Habash M."/>
        </authorList>
    </citation>
    <scope>NUCLEOTIDE SEQUENCE [LARGE SCALE GENOMIC DNA]</scope>
    <source>
        <strain evidence="2 3">PL133</strain>
    </source>
</reference>
<evidence type="ECO:0000259" key="1">
    <source>
        <dbReference type="PROSITE" id="PS51750"/>
    </source>
</evidence>
<sequence>MNNLKVFDFEGSSVRTVFKEGNLWWVAKDICDVFGETNRYRAMQSLDEDEKGYTQMTTPGGSQQVAIVNESGLYSLLFVMQPSKARGVSEDYILQRKKKLKEFRRWVTHDVLPSIRKHGLYAVDEVLANPDILIKALEELKVERLKNNQLSETVKVQEQQIIEMKPKASYYDVVLNCEDAVAISVIAKDYGKSARWLNKYLHEQGVQYKQGKIWLLYQNHAEFGYTTTKTHTYKDSNGYDRSKVHTYWTQKGRLFIYDLLKAKGILPKIEMDS</sequence>
<comment type="caution">
    <text evidence="2">The sequence shown here is derived from an EMBL/GenBank/DDBJ whole genome shotgun (WGS) entry which is preliminary data.</text>
</comment>
<dbReference type="Pfam" id="PF02498">
    <property type="entry name" value="Bro-N"/>
    <property type="match status" value="1"/>
</dbReference>
<dbReference type="InterPro" id="IPR005039">
    <property type="entry name" value="Ant_C"/>
</dbReference>
<accession>A0A0Q9XTZ1</accession>
<gene>
    <name evidence="2" type="ORF">ACA29_16200</name>
</gene>
<dbReference type="PANTHER" id="PTHR36180">
    <property type="entry name" value="DNA-BINDING PROTEIN-RELATED-RELATED"/>
    <property type="match status" value="1"/>
</dbReference>
<evidence type="ECO:0000313" key="3">
    <source>
        <dbReference type="Proteomes" id="UP000053881"/>
    </source>
</evidence>